<sequence>MLLANITPLKVLLMTASCSLAISRRARLRAVTADLHDSIDSEISRTGLMTTRDGYVAYLNATLAARAKIEALLDASGAAEVYAPWSRISAALRQDVADLGEKPSFGDPGAPAPTPLGVAGIWGALYVLEGSAMGARLLLRRAAGLGFTGQFGARHLAQQTSGLPWWRHFVSALDEAPMTALQETACLDSAIATFACFDRAYASMNDRQT</sequence>
<gene>
    <name evidence="1" type="ORF">I4Q42_10875</name>
</gene>
<reference evidence="1 2" key="1">
    <citation type="submission" date="2020-11" db="EMBL/GenBank/DDBJ databases">
        <title>genome sequence of strain KACC 18849.</title>
        <authorList>
            <person name="Gao J."/>
            <person name="Zhang X."/>
        </authorList>
    </citation>
    <scope>NUCLEOTIDE SEQUENCE [LARGE SCALE GENOMIC DNA]</scope>
    <source>
        <strain evidence="1 2">KACC 18849</strain>
    </source>
</reference>
<proteinExistence type="predicted"/>
<evidence type="ECO:0000313" key="1">
    <source>
        <dbReference type="EMBL" id="MBI1684169.1"/>
    </source>
</evidence>
<dbReference type="RefSeq" id="WP_198576091.1">
    <property type="nucleotide sequence ID" value="NZ_JADWOX010000006.1"/>
</dbReference>
<dbReference type="EMBL" id="JADWOX010000006">
    <property type="protein sequence ID" value="MBI1684169.1"/>
    <property type="molecule type" value="Genomic_DNA"/>
</dbReference>
<dbReference type="CDD" id="cd19166">
    <property type="entry name" value="HemeO-bac"/>
    <property type="match status" value="1"/>
</dbReference>
<protein>
    <submittedName>
        <fullName evidence="1">Biliverdin-producing heme oxygenase</fullName>
    </submittedName>
</protein>
<comment type="caution">
    <text evidence="1">The sequence shown here is derived from an EMBL/GenBank/DDBJ whole genome shotgun (WGS) entry which is preliminary data.</text>
</comment>
<name>A0ABS0SX37_9CAUL</name>
<dbReference type="Gene3D" id="1.20.910.10">
    <property type="entry name" value="Heme oxygenase-like"/>
    <property type="match status" value="1"/>
</dbReference>
<dbReference type="InterPro" id="IPR016084">
    <property type="entry name" value="Haem_Oase-like_multi-hlx"/>
</dbReference>
<evidence type="ECO:0000313" key="2">
    <source>
        <dbReference type="Proteomes" id="UP000639859"/>
    </source>
</evidence>
<dbReference type="Proteomes" id="UP000639859">
    <property type="component" value="Unassembled WGS sequence"/>
</dbReference>
<accession>A0ABS0SX37</accession>
<organism evidence="1 2">
    <name type="scientific">Caulobacter hibisci</name>
    <dbReference type="NCBI Taxonomy" id="2035993"/>
    <lineage>
        <taxon>Bacteria</taxon>
        <taxon>Pseudomonadati</taxon>
        <taxon>Pseudomonadota</taxon>
        <taxon>Alphaproteobacteria</taxon>
        <taxon>Caulobacterales</taxon>
        <taxon>Caulobacteraceae</taxon>
        <taxon>Caulobacter</taxon>
    </lineage>
</organism>
<dbReference type="SUPFAM" id="SSF48613">
    <property type="entry name" value="Heme oxygenase-like"/>
    <property type="match status" value="1"/>
</dbReference>
<keyword evidence="2" id="KW-1185">Reference proteome</keyword>